<dbReference type="OrthoDB" id="3193022at2"/>
<feature type="domain" description="HTH tetR-type" evidence="3">
    <location>
        <begin position="11"/>
        <end position="71"/>
    </location>
</feature>
<dbReference type="InterPro" id="IPR009057">
    <property type="entry name" value="Homeodomain-like_sf"/>
</dbReference>
<evidence type="ECO:0000313" key="4">
    <source>
        <dbReference type="EMBL" id="ETY71756.1"/>
    </source>
</evidence>
<dbReference type="GeneID" id="97502788"/>
<dbReference type="PANTHER" id="PTHR43479">
    <property type="entry name" value="ACREF/ENVCD OPERON REPRESSOR-RELATED"/>
    <property type="match status" value="1"/>
</dbReference>
<name>W4NB90_9BIFI</name>
<dbReference type="SUPFAM" id="SSF46689">
    <property type="entry name" value="Homeodomain-like"/>
    <property type="match status" value="1"/>
</dbReference>
<dbReference type="InterPro" id="IPR001647">
    <property type="entry name" value="HTH_TetR"/>
</dbReference>
<evidence type="ECO:0000256" key="2">
    <source>
        <dbReference type="PROSITE-ProRule" id="PRU00335"/>
    </source>
</evidence>
<dbReference type="Pfam" id="PF00440">
    <property type="entry name" value="TetR_N"/>
    <property type="match status" value="1"/>
</dbReference>
<comment type="caution">
    <text evidence="4">The sequence shown here is derived from an EMBL/GenBank/DDBJ whole genome shotgun (WGS) entry which is preliminary data.</text>
</comment>
<accession>W4NB90</accession>
<organism evidence="4 5">
    <name type="scientific">Bifidobacterium moukalabense DSM 27321</name>
    <dbReference type="NCBI Taxonomy" id="1435051"/>
    <lineage>
        <taxon>Bacteria</taxon>
        <taxon>Bacillati</taxon>
        <taxon>Actinomycetota</taxon>
        <taxon>Actinomycetes</taxon>
        <taxon>Bifidobacteriales</taxon>
        <taxon>Bifidobacteriaceae</taxon>
        <taxon>Bifidobacterium</taxon>
    </lineage>
</organism>
<evidence type="ECO:0000259" key="3">
    <source>
        <dbReference type="PROSITE" id="PS50977"/>
    </source>
</evidence>
<protein>
    <submittedName>
        <fullName evidence="4">Transcriptional regulator, TetR family</fullName>
    </submittedName>
</protein>
<dbReference type="PANTHER" id="PTHR43479:SF11">
    <property type="entry name" value="ACREF_ENVCD OPERON REPRESSOR-RELATED"/>
    <property type="match status" value="1"/>
</dbReference>
<dbReference type="eggNOG" id="COG1309">
    <property type="taxonomic scope" value="Bacteria"/>
</dbReference>
<keyword evidence="5" id="KW-1185">Reference proteome</keyword>
<reference evidence="4 5" key="1">
    <citation type="journal article" date="2014" name="Genome Announc.">
        <title>The Genome Sequence of Bifidobacterium moukalabense DSM 27321 Highlights the Close Phylogenetic Relatedness with the Bifidobacterium dentium Taxon.</title>
        <authorList>
            <person name="Lugli G.A."/>
            <person name="Duranti S."/>
            <person name="Milani C."/>
            <person name="Turroni F."/>
            <person name="Viappiani A."/>
            <person name="Mangifesta M."/>
            <person name="van Sinderen D."/>
            <person name="Ventura M."/>
        </authorList>
    </citation>
    <scope>NUCLEOTIDE SEQUENCE [LARGE SCALE GENOMIC DNA]</scope>
    <source>
        <strain evidence="4 5">DSM 27321</strain>
    </source>
</reference>
<dbReference type="PATRIC" id="fig|1435051.3.peg.484"/>
<dbReference type="STRING" id="1435051.BMOU_0493"/>
<dbReference type="EMBL" id="AZMV01000002">
    <property type="protein sequence ID" value="ETY71756.1"/>
    <property type="molecule type" value="Genomic_DNA"/>
</dbReference>
<dbReference type="GO" id="GO:0003677">
    <property type="term" value="F:DNA binding"/>
    <property type="evidence" value="ECO:0007669"/>
    <property type="project" value="UniProtKB-UniRule"/>
</dbReference>
<sequence>MVNVKNNARFLATDRRIEAAALQLMDRADGPQVNIAAICREAGINRSTFYEHFNGIDDMIDAMQEYLFGELRETFISRRTGHDPHDSGEMPLSNTSVRIFLEHIREHRYFYRISLKQGRNLPFDVGDADAELWKRIILPRCTEIGITEPKDMEYFRISLISGLSAILCRWVSHGCEESIESITTIIVNSVPVVFSPIVTGMGGQ</sequence>
<keyword evidence="1 2" id="KW-0238">DNA-binding</keyword>
<evidence type="ECO:0000256" key="1">
    <source>
        <dbReference type="ARBA" id="ARBA00023125"/>
    </source>
</evidence>
<dbReference type="PROSITE" id="PS50977">
    <property type="entry name" value="HTH_TETR_2"/>
    <property type="match status" value="1"/>
</dbReference>
<feature type="DNA-binding region" description="H-T-H motif" evidence="2">
    <location>
        <begin position="34"/>
        <end position="53"/>
    </location>
</feature>
<gene>
    <name evidence="4" type="ORF">BMOU_0493</name>
</gene>
<evidence type="ECO:0000313" key="5">
    <source>
        <dbReference type="Proteomes" id="UP000019155"/>
    </source>
</evidence>
<dbReference type="Gene3D" id="1.10.357.10">
    <property type="entry name" value="Tetracycline Repressor, domain 2"/>
    <property type="match status" value="1"/>
</dbReference>
<dbReference type="InterPro" id="IPR050624">
    <property type="entry name" value="HTH-type_Tx_Regulator"/>
</dbReference>
<dbReference type="AlphaFoldDB" id="W4NB90"/>
<dbReference type="RefSeq" id="WP_034874564.1">
    <property type="nucleotide sequence ID" value="NZ_AZMV01000002.1"/>
</dbReference>
<dbReference type="Proteomes" id="UP000019155">
    <property type="component" value="Unassembled WGS sequence"/>
</dbReference>
<proteinExistence type="predicted"/>